<feature type="chain" id="PRO_5031196557" description="Ig-like domain-containing protein" evidence="1">
    <location>
        <begin position="28"/>
        <end position="3208"/>
    </location>
</feature>
<accession>A0A7W8GBQ4</accession>
<dbReference type="InterPro" id="IPR013783">
    <property type="entry name" value="Ig-like_fold"/>
</dbReference>
<evidence type="ECO:0000256" key="1">
    <source>
        <dbReference type="SAM" id="SignalP"/>
    </source>
</evidence>
<dbReference type="EMBL" id="JACHFQ010000009">
    <property type="protein sequence ID" value="MBB5227279.1"/>
    <property type="molecule type" value="Genomic_DNA"/>
</dbReference>
<evidence type="ECO:0008006" key="4">
    <source>
        <dbReference type="Google" id="ProtNLM"/>
    </source>
</evidence>
<proteinExistence type="predicted"/>
<evidence type="ECO:0000313" key="2">
    <source>
        <dbReference type="EMBL" id="MBB5227279.1"/>
    </source>
</evidence>
<evidence type="ECO:0000313" key="3">
    <source>
        <dbReference type="Proteomes" id="UP000518887"/>
    </source>
</evidence>
<gene>
    <name evidence="2" type="ORF">HNP76_002677</name>
</gene>
<dbReference type="Proteomes" id="UP000518887">
    <property type="component" value="Unassembled WGS sequence"/>
</dbReference>
<reference evidence="2 3" key="1">
    <citation type="submission" date="2020-08" db="EMBL/GenBank/DDBJ databases">
        <title>Genomic Encyclopedia of Type Strains, Phase IV (KMG-IV): sequencing the most valuable type-strain genomes for metagenomic binning, comparative biology and taxonomic classification.</title>
        <authorList>
            <person name="Goeker M."/>
        </authorList>
    </citation>
    <scope>NUCLEOTIDE SEQUENCE [LARGE SCALE GENOMIC DNA]</scope>
    <source>
        <strain evidence="2 3">DSM 103462</strain>
    </source>
</reference>
<dbReference type="InterPro" id="IPR018247">
    <property type="entry name" value="EF_Hand_1_Ca_BS"/>
</dbReference>
<keyword evidence="1" id="KW-0732">Signal</keyword>
<name>A0A7W8GBQ4_9SPIR</name>
<dbReference type="PROSITE" id="PS00018">
    <property type="entry name" value="EF_HAND_1"/>
    <property type="match status" value="1"/>
</dbReference>
<organism evidence="2 3">
    <name type="scientific">Treponema ruminis</name>
    <dbReference type="NCBI Taxonomy" id="744515"/>
    <lineage>
        <taxon>Bacteria</taxon>
        <taxon>Pseudomonadati</taxon>
        <taxon>Spirochaetota</taxon>
        <taxon>Spirochaetia</taxon>
        <taxon>Spirochaetales</taxon>
        <taxon>Treponemataceae</taxon>
        <taxon>Treponema</taxon>
    </lineage>
</organism>
<protein>
    <recommendedName>
        <fullName evidence="4">Ig-like domain-containing protein</fullName>
    </recommendedName>
</protein>
<dbReference type="Gene3D" id="2.60.40.10">
    <property type="entry name" value="Immunoglobulins"/>
    <property type="match status" value="2"/>
</dbReference>
<dbReference type="PROSITE" id="PS51257">
    <property type="entry name" value="PROKAR_LIPOPROTEIN"/>
    <property type="match status" value="1"/>
</dbReference>
<sequence>MNYRKFWFKNFSFGCLALLLFAFLSCGEDSGLGGAIDTKSPTLSIDYPPSGAAIRDSFVLFGNVSDDKSIDKVLVSIRNLEMDGISDDYTATVSEDSKSWSIELNRHDDLASDYFNGWQYPDGKYEVYVTAYDHAGNNSGKSSRSFEIDNTAPVFIISNPGVVKKSGLSPSAYGSIFTIDGTISDNHAISFMDVKIFNSNGELISFESYEGENIDFYREEEIATAGGTSVQIAQAGNVLNSRYSQLHPSDSGTEFYYAQITLTDSAKVYKNPPAASSRSAEKLKSDALGNSTSKIYLYDDIYTSVMSAKKGINSKNGGFSAANLKDILAGVEKGAVESQALEILNEKAIDTSAPADSDSMANKLSFSLNPEANPTYNVNGFSFFNADDSIQSASSGNTVSVTISAGLDGTNIAPEKVRVWMKAFDENPGDSEKIKGDLRNLEKKVEALEKSDSVFQDAIHKSEDSPATLVKTEEKENDWLLIYDYSLNNSKGSSVATKTFSVTLPDGISLSKYYILGVTGCDIEDVEFAQNTVYGFVGNTAGVPPTITFDSPKNFAVFKDFSAPAFKGSATFTSSMLYLTELTATLSITDESTGESVGHFSDKISCRLIDDQKIWSLSDFGALTFDNATDSWSLDLTKIPELSRLYEEKSPSGILWLASLTVSGKSSSGHEGESTRSIHIDTVAPKVTISSAEPRISDFDGQNYDYLNELVRIKGSVEEGNPDQVTYDILASTDLTKTLSSESDSILEKLRELDSKYTGSLGKGGSIDREFDTGKITEIFATEENPDPKIQFDILICAKDTAGNATEYHLAADKNLTDGKKFVIYQETDRPKIVLGNASAEIEKVTLENNYFGVTSNNSLQISFSDDDCIAECEIWLYDENGKTLLDSDSEEAGLKVNGKNGSGDLAGKNPYKFFPGKTSASINYLLPSTVAKYQVKILARDYLSTDLNKSFGEKTLGLFPIAVDSGAPKIEISSPASGSFQGEKVSVSGSLSKKAEVRGLIFKDGLEVKDAGFVVAESELTQDSSGLYKWQGEAKTSGDGEYSVKIRAVDSYGQEASEERAFRFDKTAPEIKITEQPESGYSTGTLIVKGSVTDANLKTSAFKVSLIPSDETKATKIGVVEFTEPEEGSNEYKWEATFTNLQAEYTLKVAASDLNGNSSELDGNTFMVDLEGPEISGAIKAGISQDLLAEAGNDGTFFVNDKNSLYIWGKVSDYTSGMKETAWYSLYENISVKEQEKTVADESKVNRIDLGADGSFTINIDKSKITKSGVIKAVFFDKAGNYTKADLLNITYDPTAPKIQSALISDKKDGFTACESEKITIGSGDSAKKYRNFYINSSNKTWTEPDGEGNIVTHSQAPFTISGVATDNLGLREARLELAGAKMENETGGTVKDVFVIRDEEKLSNWSFDGLDLTGLTSGTLAKITLTDKAGNSTSEEIYIQIDKEKPAARHEYDAKKKDLYFRVGKFDNELSELHSWKSEITSLDANLDRDVGGKYQTGTWGTASTITIRGYWEEAGSGVKTIYYKIFTSTASNAEDLKNEIAEKAGEFAKNYLTDNNGNFAPLKENVTKRVAYSKALDENGETSEQAFKEIESSYMAEIPGFDSEKNYLLLLAIDNVGNAAIDSLGAAKVSDVAGELDSSDWNSGLAAFSLNVDTVAPSLISTTSGSVYTNGLAPVKVCFDESGNLATGEASDSSSGVKSVVLTIEDVKDENNNPLEVTVAANLEKVAGSASKKKWSATILKDSLSKLKGNSNYNVSATVRDLAGNKSSSQIFTLMVDKDAPVVSMVSPAYSGSEAAPINGKISVKGTTEYEAAPPSRLELYYTTSQPQSGSEEQATSLSSLTQIGSAITDVNKIFSWTFSGFNSYDVFTESEIASNKETKDVYIIPVVYDVAGNCSIYTEDESGKKTYSYSASSDEAAGTVQNYFKYTVDKNTDRPLIKLGNCDVSGSALKSTSKAYGTIEDDDGQDGLNLFYIMQSDFDPAKLPAVSGNTVTLNGWTQAQIKSGSWEIDSGAEGNFSYYLYAIDAEGGHFWSKAAHSLSQMYVYNGVNEKDEKKSENAGISFSADLNPPEIESLEIAHKSLEAASSEGWSAVTETYGPTDKDLYVKLVVSEAIGLAEKSSPATENLIDRLSIPALTIDGKNVAVSLLSATSESGSKSLASGSSYSTTFYTFLFDPIDLSKSSLALSGAKTLKVTVTDKSGFTAQGTIGVTYDNNAPTIKIISPTATISDAVIAATTIKGTAFDDFSAIKKLEYAVPLKGQSAAYTETSDNWTTIGSSTATWEIEYDSGSPESQSSLLYYAAHPDLYEGVEEVTQGLGIYAIPFYFRTTDSVGNVEVHKSYREKAGDSYVDKPFIVYANPDGGKPSAWINAPESGITTSGSVTVYGGAMDNISVKTVCLQIDGDGDGDIDEADYAYLSDRLADFGIAADSLVASSEKNGVKQNDWYIKADGTNSWKCIIKSSGIKKYTGAAQKKEEVDLIPSSDTKETRYLIAQVRAIDNDENTRKYTKPNVVVIDNTAPWFSNVRLVQFGKGIEAGSANEDQIVTEREYKSGMFVSHVTTTGTNGKGQWYLLADVESNSAFDTISAEKLESQTSTVIPLAGSEADSEYYFLKKSDNTKNHLEEASAETAGNSKYKLYVPLKTNESGVIYAILKAKNEVGTGEQTIKINIDSTAPTLYTNVGAETEDATTGANMRVKSQNKILGKDLDKNSVIENSDGYFVLGDTVKEAGSGLSWVAFYFENVIKGKVYDPMIKVSESTYGGTELQETAENGKVYVNEDNLAALYLTGVTRNSETTLTLPEANDHVRKGGLVKIAGSYHTISDVSGSEVTFSPALSLSFKTVEVIYAQVVDHTVTENIITDYNEEDVGTERIESDDGDGMCEILTQQGSFYNWTAYVDSNNIPDGTTYIRVVAMDEAGNLSHGKIASIVANNRPRLTKVFIGTDLNGNGKFDFDADEGDAPVVSTSNKLRTKSGTSYGEFNYYTAYNTRSGAAQSKVTLDSTAFKVIDGLCIVPEFTGGNGSLKYTLTNGTDLNPYSGGELKEMIPRTSSKASDKTMEKKGESDANYYINKVGNLSLFGNTPITDGDNKNAVTYGITDSGSGVSYKDFGGIVIENSDSSISAESDGQVKNVKVTFFDNTDSTDSSAHANGQWATLVIPVTIKSSDSTVPQPRIMPFHWSDSSDNSLYVKKNGNTYEAALQQKRMA</sequence>
<dbReference type="RefSeq" id="WP_184661359.1">
    <property type="nucleotide sequence ID" value="NZ_CP031518.1"/>
</dbReference>
<comment type="caution">
    <text evidence="2">The sequence shown here is derived from an EMBL/GenBank/DDBJ whole genome shotgun (WGS) entry which is preliminary data.</text>
</comment>
<keyword evidence="3" id="KW-1185">Reference proteome</keyword>
<feature type="signal peptide" evidence="1">
    <location>
        <begin position="1"/>
        <end position="27"/>
    </location>
</feature>